<keyword evidence="3" id="KW-1185">Reference proteome</keyword>
<evidence type="ECO:0000313" key="3">
    <source>
        <dbReference type="Proteomes" id="UP000059113"/>
    </source>
</evidence>
<feature type="chain" id="PRO_5005212201" description="Lipoprotein" evidence="1">
    <location>
        <begin position="23"/>
        <end position="500"/>
    </location>
</feature>
<dbReference type="AlphaFoldDB" id="A0A0H4VUV6"/>
<dbReference type="EMBL" id="CP011310">
    <property type="protein sequence ID" value="AKQ40828.1"/>
    <property type="molecule type" value="Genomic_DNA"/>
</dbReference>
<reference evidence="2 3" key="1">
    <citation type="journal article" date="2015" name="Int. J. Syst. Evol. Microbiol.">
        <title>Erythrobacter atlanticus sp. nov., a bacterium from ocean sediment able to degrade polycyclic aromatic hydrocarbons.</title>
        <authorList>
            <person name="Zhuang L."/>
            <person name="Liu Y."/>
            <person name="Wang L."/>
            <person name="Wang W."/>
            <person name="Shao Z."/>
        </authorList>
    </citation>
    <scope>NUCLEOTIDE SEQUENCE [LARGE SCALE GENOMIC DNA]</scope>
    <source>
        <strain evidence="3">s21-N3</strain>
    </source>
</reference>
<evidence type="ECO:0000313" key="2">
    <source>
        <dbReference type="EMBL" id="AKQ40828.1"/>
    </source>
</evidence>
<dbReference type="Proteomes" id="UP000059113">
    <property type="component" value="Chromosome"/>
</dbReference>
<reference evidence="3" key="2">
    <citation type="submission" date="2015-04" db="EMBL/GenBank/DDBJ databases">
        <title>The complete genome sequence of Erythrobacter sp. s21-N3.</title>
        <authorList>
            <person name="Zhuang L."/>
            <person name="Liu Y."/>
            <person name="Shao Z."/>
        </authorList>
    </citation>
    <scope>NUCLEOTIDE SEQUENCE [LARGE SCALE GENOMIC DNA]</scope>
    <source>
        <strain evidence="3">s21-N3</strain>
    </source>
</reference>
<name>A0A0H4VUV6_9SPHN</name>
<accession>A0A0H4VUV6</accession>
<dbReference type="RefSeq" id="WP_048884309.1">
    <property type="nucleotide sequence ID" value="NZ_CP011310.1"/>
</dbReference>
<organism evidence="2 3">
    <name type="scientific">Aurantiacibacter atlanticus</name>
    <dbReference type="NCBI Taxonomy" id="1648404"/>
    <lineage>
        <taxon>Bacteria</taxon>
        <taxon>Pseudomonadati</taxon>
        <taxon>Pseudomonadota</taxon>
        <taxon>Alphaproteobacteria</taxon>
        <taxon>Sphingomonadales</taxon>
        <taxon>Erythrobacteraceae</taxon>
        <taxon>Aurantiacibacter</taxon>
    </lineage>
</organism>
<dbReference type="PATRIC" id="fig|1648404.4.peg.72"/>
<protein>
    <recommendedName>
        <fullName evidence="4">Lipoprotein</fullName>
    </recommendedName>
</protein>
<dbReference type="OrthoDB" id="7431946at2"/>
<sequence>MKRSLIALTLCATALAPQAASACLYTQPPEPVGAASQSFFTGKMAAAAFTVDIAVAGETRTAFGSDPDWRSPVTTFHVIERVKGNSPDRFSLFVGASGPDHRDIEAQHWVDEQGRVTPYPFPLEQVPQADGNYSMTSCHPGWLAVREGETYVVFRNADGRLLGRFALYEDLFTAAFPLVQAGLGTREGWLAWSGPLQAEPPAAPSLSELAANRMVVRFHNPLSERDARRWLRDTGLAPFAVRLVNGELIDETRVPVGFADSGLIERALSDAHDAAASDALAILAAKIQADITTETLDNDALIRRHVWLVAQAASRFRNNTSEPLITELEVTGTSASMAQLRNNPRGVDVIDGPLVNGTLYTSQTVLPGDPAQSDAYWYETSASLIARLAAVAEGTAIPAPVKKPTEPEPDPFAYGDCIRFGREEAARLADLPEQGRLGAMRLFAKEGAAICAVKDGVLGCNLAPDSSARVSWAGWEGGFKISPRGARLTFDGQGLQCPGG</sequence>
<proteinExistence type="predicted"/>
<evidence type="ECO:0000256" key="1">
    <source>
        <dbReference type="SAM" id="SignalP"/>
    </source>
</evidence>
<dbReference type="STRING" id="1648404.CP97_00330"/>
<dbReference type="KEGG" id="ery:CP97_00330"/>
<evidence type="ECO:0008006" key="4">
    <source>
        <dbReference type="Google" id="ProtNLM"/>
    </source>
</evidence>
<keyword evidence="1" id="KW-0732">Signal</keyword>
<feature type="signal peptide" evidence="1">
    <location>
        <begin position="1"/>
        <end position="22"/>
    </location>
</feature>
<gene>
    <name evidence="2" type="ORF">CP97_00330</name>
</gene>
<dbReference type="PROSITE" id="PS51257">
    <property type="entry name" value="PROKAR_LIPOPROTEIN"/>
    <property type="match status" value="1"/>
</dbReference>